<evidence type="ECO:0000313" key="8">
    <source>
        <dbReference type="Proteomes" id="UP000694569"/>
    </source>
</evidence>
<dbReference type="GeneTree" id="ENSGT00940000156772"/>
<evidence type="ECO:0000256" key="3">
    <source>
        <dbReference type="ARBA" id="ARBA00022490"/>
    </source>
</evidence>
<feature type="domain" description="Sulfotransferase" evidence="6">
    <location>
        <begin position="42"/>
        <end position="284"/>
    </location>
</feature>
<dbReference type="InterPro" id="IPR000863">
    <property type="entry name" value="Sulfotransferase_dom"/>
</dbReference>
<comment type="similarity">
    <text evidence="2 5">Belongs to the sulfotransferase 1 family.</text>
</comment>
<evidence type="ECO:0000256" key="5">
    <source>
        <dbReference type="RuleBase" id="RU361155"/>
    </source>
</evidence>
<comment type="subcellular location">
    <subcellularLocation>
        <location evidence="1">Cytoplasm</location>
    </subcellularLocation>
</comment>
<sequence>MSQECLNDTDDLGMLKYKGTYFINDLTSVEWLDFIDNLEIRDSDVFLVTYPKSGTIWSQQILSLIFNEGHLRGTESIDNINRVPWIEYNMCNMDFDTRPSPRLFSSHLPYYLMPKDFRNHRCKTIYVYRNPKDVMLSFYHFHKILKGFKKQRSWEEFIDMFMSGKVFAGLWSDHVRGWYTNKKDLDILFITYEEMIKDLRSSVIKISRFVDKMLNDETVDIIVEKATFQNMRHDPLANYTFLSPNNFDFNKGSFLRKGTVGDWKNMMTVAQSEKFDQMFQDKLKVLPIKIFWDIDEVN</sequence>
<dbReference type="InterPro" id="IPR027417">
    <property type="entry name" value="P-loop_NTPase"/>
</dbReference>
<dbReference type="Ensembl" id="ENSLLET00000024774.1">
    <property type="protein sequence ID" value="ENSLLEP00000023861.1"/>
    <property type="gene ID" value="ENSLLEG00000015174.1"/>
</dbReference>
<dbReference type="EC" id="2.8.2.-" evidence="5"/>
<evidence type="ECO:0000256" key="1">
    <source>
        <dbReference type="ARBA" id="ARBA00004496"/>
    </source>
</evidence>
<dbReference type="AlphaFoldDB" id="A0A8C5PJR4"/>
<keyword evidence="4 5" id="KW-0808">Transferase</keyword>
<accession>A0A8C5PJR4</accession>
<protein>
    <recommendedName>
        <fullName evidence="5">Sulfotransferase</fullName>
        <ecNumber evidence="5">2.8.2.-</ecNumber>
    </recommendedName>
</protein>
<keyword evidence="3" id="KW-0963">Cytoplasm</keyword>
<dbReference type="FunFam" id="3.40.50.300:FF:000433">
    <property type="entry name" value="Estrogen sulfotransferase"/>
    <property type="match status" value="1"/>
</dbReference>
<dbReference type="OrthoDB" id="205623at2759"/>
<dbReference type="Proteomes" id="UP000694569">
    <property type="component" value="Unplaced"/>
</dbReference>
<dbReference type="GO" id="GO:0008146">
    <property type="term" value="F:sulfotransferase activity"/>
    <property type="evidence" value="ECO:0007669"/>
    <property type="project" value="InterPro"/>
</dbReference>
<evidence type="ECO:0000313" key="7">
    <source>
        <dbReference type="Ensembl" id="ENSLLEP00000023861.1"/>
    </source>
</evidence>
<keyword evidence="8" id="KW-1185">Reference proteome</keyword>
<name>A0A8C5PJR4_9ANUR</name>
<evidence type="ECO:0000259" key="6">
    <source>
        <dbReference type="Pfam" id="PF00685"/>
    </source>
</evidence>
<proteinExistence type="inferred from homology"/>
<evidence type="ECO:0000256" key="2">
    <source>
        <dbReference type="ARBA" id="ARBA00005771"/>
    </source>
</evidence>
<reference evidence="7" key="1">
    <citation type="submission" date="2025-08" db="UniProtKB">
        <authorList>
            <consortium name="Ensembl"/>
        </authorList>
    </citation>
    <scope>IDENTIFICATION</scope>
</reference>
<dbReference type="Pfam" id="PF00685">
    <property type="entry name" value="Sulfotransfer_1"/>
    <property type="match status" value="1"/>
</dbReference>
<dbReference type="PANTHER" id="PTHR11783">
    <property type="entry name" value="SULFOTRANSFERASE SULT"/>
    <property type="match status" value="1"/>
</dbReference>
<organism evidence="7 8">
    <name type="scientific">Leptobrachium leishanense</name>
    <name type="common">Leishan spiny toad</name>
    <dbReference type="NCBI Taxonomy" id="445787"/>
    <lineage>
        <taxon>Eukaryota</taxon>
        <taxon>Metazoa</taxon>
        <taxon>Chordata</taxon>
        <taxon>Craniata</taxon>
        <taxon>Vertebrata</taxon>
        <taxon>Euteleostomi</taxon>
        <taxon>Amphibia</taxon>
        <taxon>Batrachia</taxon>
        <taxon>Anura</taxon>
        <taxon>Pelobatoidea</taxon>
        <taxon>Megophryidae</taxon>
        <taxon>Leptobrachium</taxon>
    </lineage>
</organism>
<evidence type="ECO:0000256" key="4">
    <source>
        <dbReference type="ARBA" id="ARBA00022679"/>
    </source>
</evidence>
<dbReference type="SUPFAM" id="SSF52540">
    <property type="entry name" value="P-loop containing nucleoside triphosphate hydrolases"/>
    <property type="match status" value="1"/>
</dbReference>
<dbReference type="GO" id="GO:0005737">
    <property type="term" value="C:cytoplasm"/>
    <property type="evidence" value="ECO:0007669"/>
    <property type="project" value="UniProtKB-SubCell"/>
</dbReference>
<reference evidence="7" key="2">
    <citation type="submission" date="2025-09" db="UniProtKB">
        <authorList>
            <consortium name="Ensembl"/>
        </authorList>
    </citation>
    <scope>IDENTIFICATION</scope>
</reference>
<dbReference type="Gene3D" id="3.40.50.300">
    <property type="entry name" value="P-loop containing nucleotide triphosphate hydrolases"/>
    <property type="match status" value="1"/>
</dbReference>